<dbReference type="RefSeq" id="YP_009666392.1">
    <property type="nucleotide sequence ID" value="NC_043520.1"/>
</dbReference>
<dbReference type="KEGG" id="vg:40526662"/>
<dbReference type="GeneID" id="40526662"/>
<name>A0A126FC42_9ABAC</name>
<keyword evidence="2" id="KW-1185">Reference proteome</keyword>
<gene>
    <name evidence="1" type="primary">Orf-30</name>
</gene>
<dbReference type="EMBL" id="KP763670">
    <property type="protein sequence ID" value="AKN80959.1"/>
    <property type="molecule type" value="Genomic_DNA"/>
</dbReference>
<proteinExistence type="predicted"/>
<organism evidence="1 2">
    <name type="scientific">Lonomia obliqua multiple nucleopolyhedrovirus</name>
    <dbReference type="NCBI Taxonomy" id="134394"/>
    <lineage>
        <taxon>Viruses</taxon>
        <taxon>Viruses incertae sedis</taxon>
        <taxon>Naldaviricetes</taxon>
        <taxon>Lefavirales</taxon>
        <taxon>Baculoviridae</taxon>
        <taxon>Alphabaculovirus</taxon>
        <taxon>Alphabaculovirus lonobliquae</taxon>
        <taxon>Lonomia obliqua nucleopolyhedrovirus</taxon>
    </lineage>
</organism>
<reference evidence="1 2" key="1">
    <citation type="submission" date="2015-02" db="EMBL/GenBank/DDBJ databases">
        <title>Complete genome of a baculovirus isolated from a medical interest larvae: lLonomia obliqua (Lepidoptera: Saturniidae).</title>
        <authorList>
            <person name="Clara A.-S.W."/>
            <person name="Daniel A.-A.M.P."/>
            <person name="Miguel A.S."/>
            <person name="Jhon F.E.A."/>
            <person name="Fabricio M.S."/>
            <person name="Jose W.L.C."/>
            <person name="Bergmann R.M."/>
            <person name="Fernando M.L."/>
        </authorList>
    </citation>
    <scope>NUCLEOTIDE SEQUENCE [LARGE SCALE GENOMIC DNA]</scope>
    <source>
        <strain evidence="1">SP/2000</strain>
    </source>
</reference>
<protein>
    <submittedName>
        <fullName evidence="1">Uncharacterized protein</fullName>
    </submittedName>
</protein>
<sequence>MKSAFIIIVIMALTITTVATKNALPDPLRVLSPSIRYEHPIGIGVAGIKHTINVNISTANSDKNKLMQCKSLLKHRKLVVLYNTTNNI</sequence>
<dbReference type="Proteomes" id="UP000297030">
    <property type="component" value="Segment"/>
</dbReference>
<evidence type="ECO:0000313" key="1">
    <source>
        <dbReference type="EMBL" id="AKN80959.1"/>
    </source>
</evidence>
<accession>A0A126FC42</accession>
<evidence type="ECO:0000313" key="2">
    <source>
        <dbReference type="Proteomes" id="UP000297030"/>
    </source>
</evidence>